<dbReference type="Proteomes" id="UP000286947">
    <property type="component" value="Unassembled WGS sequence"/>
</dbReference>
<dbReference type="Gene3D" id="1.10.10.10">
    <property type="entry name" value="Winged helix-like DNA-binding domain superfamily/Winged helix DNA-binding domain"/>
    <property type="match status" value="1"/>
</dbReference>
<dbReference type="SMART" id="SM00345">
    <property type="entry name" value="HTH_GNTR"/>
    <property type="match status" value="1"/>
</dbReference>
<dbReference type="SUPFAM" id="SSF64288">
    <property type="entry name" value="Chorismate lyase-like"/>
    <property type="match status" value="1"/>
</dbReference>
<dbReference type="InterPro" id="IPR011663">
    <property type="entry name" value="UTRA"/>
</dbReference>
<dbReference type="InterPro" id="IPR036388">
    <property type="entry name" value="WH-like_DNA-bd_sf"/>
</dbReference>
<dbReference type="Gene3D" id="3.40.1410.10">
    <property type="entry name" value="Chorismate lyase-like"/>
    <property type="match status" value="1"/>
</dbReference>
<dbReference type="InterPro" id="IPR050679">
    <property type="entry name" value="Bact_HTH_transcr_reg"/>
</dbReference>
<dbReference type="SUPFAM" id="SSF46785">
    <property type="entry name" value="Winged helix' DNA-binding domain"/>
    <property type="match status" value="1"/>
</dbReference>
<dbReference type="InterPro" id="IPR036390">
    <property type="entry name" value="WH_DNA-bd_sf"/>
</dbReference>
<dbReference type="SMART" id="SM00866">
    <property type="entry name" value="UTRA"/>
    <property type="match status" value="1"/>
</dbReference>
<dbReference type="Pfam" id="PF07702">
    <property type="entry name" value="UTRA"/>
    <property type="match status" value="1"/>
</dbReference>
<reference evidence="5 6" key="1">
    <citation type="submission" date="2018-01" db="EMBL/GenBank/DDBJ databases">
        <title>Saezia sanguinis gen. nov., sp. nov., in the order Burkholderiales isolated from human blood.</title>
        <authorList>
            <person name="Medina-Pascual M.J."/>
            <person name="Valdezate S."/>
            <person name="Monzon S."/>
            <person name="Cuesta I."/>
            <person name="Carrasco G."/>
            <person name="Villalon P."/>
            <person name="Saez-Nieto J.A."/>
        </authorList>
    </citation>
    <scope>NUCLEOTIDE SEQUENCE [LARGE SCALE GENOMIC DNA]</scope>
    <source>
        <strain evidence="5 6">CNM695-12</strain>
    </source>
</reference>
<keyword evidence="6" id="KW-1185">Reference proteome</keyword>
<dbReference type="AlphaFoldDB" id="A0A433SHV8"/>
<dbReference type="Pfam" id="PF00392">
    <property type="entry name" value="GntR"/>
    <property type="match status" value="1"/>
</dbReference>
<evidence type="ECO:0000256" key="1">
    <source>
        <dbReference type="ARBA" id="ARBA00023015"/>
    </source>
</evidence>
<dbReference type="FunFam" id="1.10.10.10:FF:000079">
    <property type="entry name" value="GntR family transcriptional regulator"/>
    <property type="match status" value="1"/>
</dbReference>
<dbReference type="GO" id="GO:0045892">
    <property type="term" value="P:negative regulation of DNA-templated transcription"/>
    <property type="evidence" value="ECO:0007669"/>
    <property type="project" value="TreeGrafter"/>
</dbReference>
<dbReference type="EMBL" id="PQSP01000001">
    <property type="protein sequence ID" value="RUS68337.1"/>
    <property type="molecule type" value="Genomic_DNA"/>
</dbReference>
<evidence type="ECO:0000259" key="4">
    <source>
        <dbReference type="PROSITE" id="PS50949"/>
    </source>
</evidence>
<name>A0A433SHV8_9BURK</name>
<evidence type="ECO:0000313" key="5">
    <source>
        <dbReference type="EMBL" id="RUS68337.1"/>
    </source>
</evidence>
<evidence type="ECO:0000256" key="2">
    <source>
        <dbReference type="ARBA" id="ARBA00023125"/>
    </source>
</evidence>
<evidence type="ECO:0000313" key="6">
    <source>
        <dbReference type="Proteomes" id="UP000286947"/>
    </source>
</evidence>
<feature type="domain" description="HTH gntR-type" evidence="4">
    <location>
        <begin position="35"/>
        <end position="103"/>
    </location>
</feature>
<gene>
    <name evidence="5" type="primary">mngR</name>
    <name evidence="5" type="ORF">CUZ56_00827</name>
</gene>
<organism evidence="5 6">
    <name type="scientific">Saezia sanguinis</name>
    <dbReference type="NCBI Taxonomy" id="1965230"/>
    <lineage>
        <taxon>Bacteria</taxon>
        <taxon>Pseudomonadati</taxon>
        <taxon>Pseudomonadota</taxon>
        <taxon>Betaproteobacteria</taxon>
        <taxon>Burkholderiales</taxon>
        <taxon>Saeziaceae</taxon>
        <taxon>Saezia</taxon>
    </lineage>
</organism>
<keyword evidence="2" id="KW-0238">DNA-binding</keyword>
<dbReference type="PANTHER" id="PTHR44846">
    <property type="entry name" value="MANNOSYL-D-GLYCERATE TRANSPORT/METABOLISM SYSTEM REPRESSOR MNGR-RELATED"/>
    <property type="match status" value="1"/>
</dbReference>
<dbReference type="GO" id="GO:0003700">
    <property type="term" value="F:DNA-binding transcription factor activity"/>
    <property type="evidence" value="ECO:0007669"/>
    <property type="project" value="InterPro"/>
</dbReference>
<sequence length="268" mass="30540">MIARTYVCITTMTMPENTKPSATAKTEEAATPSYSPLYRQIKNLIIASLRSAEWKPGEVIPSEIELAARFGVSQGTVRKAIDELSAENLLVRKQGKGTFVATHHEEKIQYRFLRLQPNNGEVRPLHRRFIDCQSLKAPANVASVLQLKGDKQVLEIRRVLSSDQAPVVLDEIWLPYKLFETLTAQRLSKYRGPMYALFESEYGVRMIRATEQISAIAATKDVAALLQVDEGLPLLQVLRTSYTYGDVPVEYRRGFYRTEDYYYRNELN</sequence>
<dbReference type="PRINTS" id="PR00035">
    <property type="entry name" value="HTHGNTR"/>
</dbReference>
<dbReference type="GO" id="GO:0003677">
    <property type="term" value="F:DNA binding"/>
    <property type="evidence" value="ECO:0007669"/>
    <property type="project" value="UniProtKB-KW"/>
</dbReference>
<keyword evidence="1" id="KW-0805">Transcription regulation</keyword>
<protein>
    <submittedName>
        <fullName evidence="5">Mannosyl-D-glycerate transport/metabolism system repressor MngR</fullName>
    </submittedName>
</protein>
<dbReference type="InterPro" id="IPR000524">
    <property type="entry name" value="Tscrpt_reg_HTH_GntR"/>
</dbReference>
<comment type="caution">
    <text evidence="5">The sequence shown here is derived from an EMBL/GenBank/DDBJ whole genome shotgun (WGS) entry which is preliminary data.</text>
</comment>
<dbReference type="PROSITE" id="PS50949">
    <property type="entry name" value="HTH_GNTR"/>
    <property type="match status" value="1"/>
</dbReference>
<proteinExistence type="predicted"/>
<accession>A0A433SHV8</accession>
<dbReference type="InterPro" id="IPR028978">
    <property type="entry name" value="Chorismate_lyase_/UTRA_dom_sf"/>
</dbReference>
<dbReference type="CDD" id="cd07377">
    <property type="entry name" value="WHTH_GntR"/>
    <property type="match status" value="1"/>
</dbReference>
<dbReference type="PANTHER" id="PTHR44846:SF1">
    <property type="entry name" value="MANNOSYL-D-GLYCERATE TRANSPORT_METABOLISM SYSTEM REPRESSOR MNGR-RELATED"/>
    <property type="match status" value="1"/>
</dbReference>
<evidence type="ECO:0000256" key="3">
    <source>
        <dbReference type="ARBA" id="ARBA00023163"/>
    </source>
</evidence>
<keyword evidence="3" id="KW-0804">Transcription</keyword>